<proteinExistence type="inferred from homology"/>
<dbReference type="InterPro" id="IPR017452">
    <property type="entry name" value="GPCR_Rhodpsn_7TM"/>
</dbReference>
<keyword evidence="5" id="KW-0297">G-protein coupled receptor</keyword>
<feature type="transmembrane region" description="Helical" evidence="10">
    <location>
        <begin position="85"/>
        <end position="109"/>
    </location>
</feature>
<keyword evidence="8" id="KW-0807">Transducer</keyword>
<evidence type="ECO:0000256" key="7">
    <source>
        <dbReference type="ARBA" id="ARBA00023170"/>
    </source>
</evidence>
<accession>A0AAN7ZR52</accession>
<dbReference type="Proteomes" id="UP001329430">
    <property type="component" value="Chromosome 1"/>
</dbReference>
<dbReference type="PROSITE" id="PS50262">
    <property type="entry name" value="G_PROTEIN_RECEP_F1_2"/>
    <property type="match status" value="1"/>
</dbReference>
<evidence type="ECO:0000259" key="11">
    <source>
        <dbReference type="PROSITE" id="PS50262"/>
    </source>
</evidence>
<feature type="transmembrane region" description="Helical" evidence="10">
    <location>
        <begin position="315"/>
        <end position="336"/>
    </location>
</feature>
<evidence type="ECO:0000256" key="2">
    <source>
        <dbReference type="ARBA" id="ARBA00010663"/>
    </source>
</evidence>
<dbReference type="AlphaFoldDB" id="A0AAN7ZR52"/>
<dbReference type="Gene3D" id="1.20.1070.10">
    <property type="entry name" value="Rhodopsin 7-helix transmembrane proteins"/>
    <property type="match status" value="1"/>
</dbReference>
<evidence type="ECO:0000256" key="6">
    <source>
        <dbReference type="ARBA" id="ARBA00023136"/>
    </source>
</evidence>
<keyword evidence="6 10" id="KW-0472">Membrane</keyword>
<feature type="domain" description="G-protein coupled receptors family 1 profile" evidence="11">
    <location>
        <begin position="64"/>
        <end position="372"/>
    </location>
</feature>
<feature type="transmembrane region" description="Helical" evidence="10">
    <location>
        <begin position="356"/>
        <end position="375"/>
    </location>
</feature>
<keyword evidence="3 10" id="KW-0812">Transmembrane</keyword>
<dbReference type="GO" id="GO:0005886">
    <property type="term" value="C:plasma membrane"/>
    <property type="evidence" value="ECO:0007669"/>
    <property type="project" value="TreeGrafter"/>
</dbReference>
<sequence length="445" mass="50722">MDNNTKMTTTEVPPHVWAIIHEFLLGVNDKGLDFQKAHLRPSVANIYPFFVFIYAVLVLIGVMSNMAVLIHIVKHKFYTDATYCFLINCVISDIIQCVCVLPISLYILLVQNWVLGELLCSFLPMLQDIPLHATTLTFLLIAWDRYRYVRNPSKPRLPACVCVIGTWLTALCLVLPYPIYITYIDLGKHLSSFYGVGICIVNLADDMQEYMRGIFLIMYAGPLATICYLHVKISRELQTQEGSLAVVMFETRSRESRSRTDSHSTTTDFRGSRAESDGISQFSRGSFPDREGSRARYEIYESELDVTKEKRTQKYLVSMVTMYAIFLCPLMVLRLARLALLETYDNSGHFDITYTALVWFAFLSTCSTPLLFTSWQMSPPAKERLRGYFRFSNRKLRQSCEAVITAAGGTPARRPRASSRQGDPLVRRSEDGHSDSYSFHQDLVS</sequence>
<evidence type="ECO:0000313" key="12">
    <source>
        <dbReference type="EMBL" id="KAK5649622.1"/>
    </source>
</evidence>
<evidence type="ECO:0000256" key="5">
    <source>
        <dbReference type="ARBA" id="ARBA00023040"/>
    </source>
</evidence>
<dbReference type="SUPFAM" id="SSF81321">
    <property type="entry name" value="Family A G protein-coupled receptor-like"/>
    <property type="match status" value="1"/>
</dbReference>
<organism evidence="12 13">
    <name type="scientific">Pyrocoelia pectoralis</name>
    <dbReference type="NCBI Taxonomy" id="417401"/>
    <lineage>
        <taxon>Eukaryota</taxon>
        <taxon>Metazoa</taxon>
        <taxon>Ecdysozoa</taxon>
        <taxon>Arthropoda</taxon>
        <taxon>Hexapoda</taxon>
        <taxon>Insecta</taxon>
        <taxon>Pterygota</taxon>
        <taxon>Neoptera</taxon>
        <taxon>Endopterygota</taxon>
        <taxon>Coleoptera</taxon>
        <taxon>Polyphaga</taxon>
        <taxon>Elateriformia</taxon>
        <taxon>Elateroidea</taxon>
        <taxon>Lampyridae</taxon>
        <taxon>Lampyrinae</taxon>
        <taxon>Pyrocoelia</taxon>
    </lineage>
</organism>
<keyword evidence="4 10" id="KW-1133">Transmembrane helix</keyword>
<dbReference type="EMBL" id="JAVRBK010000001">
    <property type="protein sequence ID" value="KAK5649622.1"/>
    <property type="molecule type" value="Genomic_DNA"/>
</dbReference>
<feature type="region of interest" description="Disordered" evidence="9">
    <location>
        <begin position="407"/>
        <end position="445"/>
    </location>
</feature>
<gene>
    <name evidence="12" type="ORF">RI129_000651</name>
</gene>
<feature type="transmembrane region" description="Helical" evidence="10">
    <location>
        <begin position="46"/>
        <end position="73"/>
    </location>
</feature>
<comment type="similarity">
    <text evidence="2">Belongs to the G-protein coupled receptor 1 family.</text>
</comment>
<feature type="compositionally biased region" description="Polar residues" evidence="9">
    <location>
        <begin position="435"/>
        <end position="445"/>
    </location>
</feature>
<dbReference type="PANTHER" id="PTHR24238:SF69">
    <property type="entry name" value="G-PROTEIN COUPLED RECEPTOR 165"/>
    <property type="match status" value="1"/>
</dbReference>
<feature type="transmembrane region" description="Helical" evidence="10">
    <location>
        <begin position="158"/>
        <end position="180"/>
    </location>
</feature>
<comment type="subcellular location">
    <subcellularLocation>
        <location evidence="1">Membrane</location>
        <topology evidence="1">Multi-pass membrane protein</topology>
    </subcellularLocation>
</comment>
<feature type="transmembrane region" description="Helical" evidence="10">
    <location>
        <begin position="129"/>
        <end position="146"/>
    </location>
</feature>
<name>A0AAN7ZR52_9COLE</name>
<evidence type="ECO:0000256" key="3">
    <source>
        <dbReference type="ARBA" id="ARBA00022692"/>
    </source>
</evidence>
<feature type="region of interest" description="Disordered" evidence="9">
    <location>
        <begin position="256"/>
        <end position="290"/>
    </location>
</feature>
<dbReference type="PRINTS" id="PR00237">
    <property type="entry name" value="GPCRRHODOPSN"/>
</dbReference>
<dbReference type="Pfam" id="PF00001">
    <property type="entry name" value="7tm_1"/>
    <property type="match status" value="1"/>
</dbReference>
<protein>
    <recommendedName>
        <fullName evidence="11">G-protein coupled receptors family 1 profile domain-containing protein</fullName>
    </recommendedName>
</protein>
<dbReference type="InterPro" id="IPR000276">
    <property type="entry name" value="GPCR_Rhodpsn"/>
</dbReference>
<dbReference type="PANTHER" id="PTHR24238">
    <property type="entry name" value="G-PROTEIN COUPLED RECEPTOR"/>
    <property type="match status" value="1"/>
</dbReference>
<evidence type="ECO:0000256" key="4">
    <source>
        <dbReference type="ARBA" id="ARBA00022989"/>
    </source>
</evidence>
<keyword evidence="13" id="KW-1185">Reference proteome</keyword>
<evidence type="ECO:0000256" key="1">
    <source>
        <dbReference type="ARBA" id="ARBA00004141"/>
    </source>
</evidence>
<dbReference type="GO" id="GO:0008188">
    <property type="term" value="F:neuropeptide receptor activity"/>
    <property type="evidence" value="ECO:0007669"/>
    <property type="project" value="TreeGrafter"/>
</dbReference>
<comment type="caution">
    <text evidence="12">The sequence shown here is derived from an EMBL/GenBank/DDBJ whole genome shotgun (WGS) entry which is preliminary data.</text>
</comment>
<reference evidence="12 13" key="1">
    <citation type="journal article" date="2024" name="Insects">
        <title>An Improved Chromosome-Level Genome Assembly of the Firefly Pyrocoelia pectoralis.</title>
        <authorList>
            <person name="Fu X."/>
            <person name="Meyer-Rochow V.B."/>
            <person name="Ballantyne L."/>
            <person name="Zhu X."/>
        </authorList>
    </citation>
    <scope>NUCLEOTIDE SEQUENCE [LARGE SCALE GENOMIC DNA]</scope>
    <source>
        <strain evidence="12">XCY_ONT2</strain>
    </source>
</reference>
<feature type="compositionally biased region" description="Basic and acidic residues" evidence="9">
    <location>
        <begin position="425"/>
        <end position="434"/>
    </location>
</feature>
<keyword evidence="7" id="KW-0675">Receptor</keyword>
<evidence type="ECO:0000313" key="13">
    <source>
        <dbReference type="Proteomes" id="UP001329430"/>
    </source>
</evidence>
<feature type="transmembrane region" description="Helical" evidence="10">
    <location>
        <begin position="210"/>
        <end position="231"/>
    </location>
</feature>
<evidence type="ECO:0000256" key="8">
    <source>
        <dbReference type="ARBA" id="ARBA00023224"/>
    </source>
</evidence>
<evidence type="ECO:0000256" key="9">
    <source>
        <dbReference type="SAM" id="MobiDB-lite"/>
    </source>
</evidence>
<evidence type="ECO:0000256" key="10">
    <source>
        <dbReference type="SAM" id="Phobius"/>
    </source>
</evidence>